<dbReference type="GO" id="GO:0005524">
    <property type="term" value="F:ATP binding"/>
    <property type="evidence" value="ECO:0007669"/>
    <property type="project" value="UniProtKB-UniRule"/>
</dbReference>
<dbReference type="GO" id="GO:0005886">
    <property type="term" value="C:plasma membrane"/>
    <property type="evidence" value="ECO:0007669"/>
    <property type="project" value="UniProtKB-SubCell"/>
</dbReference>
<comment type="subcellular location">
    <subcellularLocation>
        <location evidence="8">Cell membrane</location>
        <topology evidence="8">Peripheral membrane protein</topology>
    </subcellularLocation>
</comment>
<organism evidence="10 11">
    <name type="scientific">Methanohalobium evestigatum (strain ATCC BAA-1072 / DSM 3721 / NBRC 107634 / OCM 161 / Z-7303)</name>
    <dbReference type="NCBI Taxonomy" id="644295"/>
    <lineage>
        <taxon>Archaea</taxon>
        <taxon>Methanobacteriati</taxon>
        <taxon>Methanobacteriota</taxon>
        <taxon>Stenosarchaea group</taxon>
        <taxon>Methanomicrobia</taxon>
        <taxon>Methanosarcinales</taxon>
        <taxon>Methanosarcinaceae</taxon>
        <taxon>Methanohalobium</taxon>
    </lineage>
</organism>
<comment type="similarity">
    <text evidence="1 8">Belongs to the V-ATPase E subunit family.</text>
</comment>
<dbReference type="HOGENOM" id="CLU_120786_0_0_2"/>
<reference evidence="10 11" key="1">
    <citation type="submission" date="2010-06" db="EMBL/GenBank/DDBJ databases">
        <title>Complete sequence chromosome of Methanohalobium evestigatum Z-7303.</title>
        <authorList>
            <consortium name="US DOE Joint Genome Institute"/>
            <person name="Lucas S."/>
            <person name="Copeland A."/>
            <person name="Lapidus A."/>
            <person name="Cheng J.-F."/>
            <person name="Bruce D."/>
            <person name="Goodwin L."/>
            <person name="Pitluck S."/>
            <person name="Saunders E."/>
            <person name="Detter J.C."/>
            <person name="Han C."/>
            <person name="Tapia R."/>
            <person name="Land M."/>
            <person name="Hauser L."/>
            <person name="Kyrpides N."/>
            <person name="Mikhailova N."/>
            <person name="Sieprawska-Lupa M."/>
            <person name="Whitman W.B."/>
            <person name="Anderson I."/>
            <person name="Woyke T."/>
        </authorList>
    </citation>
    <scope>NUCLEOTIDE SEQUENCE [LARGE SCALE GENOMIC DNA]</scope>
    <source>
        <strain evidence="11">ATCC BAA-1072 / DSM 3721 / NBRC 107634 / OCM 161 / Z-7303</strain>
    </source>
</reference>
<keyword evidence="7 8" id="KW-0066">ATP synthesis</keyword>
<dbReference type="RefSeq" id="WP_013193733.1">
    <property type="nucleotide sequence ID" value="NC_014253.1"/>
</dbReference>
<sequence length="183" mass="20536">MGLETVVNDIMDVAHAEAAQKKEEADTEAAQIIEDAKEKAKKIKGDRLAETEAKIERLRRQEISSANLEVKRVKLNARKEILDEVYNKAVDSVSNLSPSKNEELLKSLIDKYEQHGTRVYSNKESEEIVKKLSSLEYAGNIDCIGGIVIENSDGSVRLNYTYDTILKSVYDQSLKQISDILFG</sequence>
<dbReference type="GO" id="GO:0046961">
    <property type="term" value="F:proton-transporting ATPase activity, rotational mechanism"/>
    <property type="evidence" value="ECO:0007669"/>
    <property type="project" value="InterPro"/>
</dbReference>
<evidence type="ECO:0000256" key="7">
    <source>
        <dbReference type="ARBA" id="ARBA00023310"/>
    </source>
</evidence>
<evidence type="ECO:0000313" key="10">
    <source>
        <dbReference type="EMBL" id="ADI73165.1"/>
    </source>
</evidence>
<name>D7E6E3_METEZ</name>
<keyword evidence="9" id="KW-0175">Coiled coil</keyword>
<evidence type="ECO:0000256" key="4">
    <source>
        <dbReference type="ARBA" id="ARBA00022781"/>
    </source>
</evidence>
<dbReference type="GO" id="GO:0042777">
    <property type="term" value="P:proton motive force-driven plasma membrane ATP synthesis"/>
    <property type="evidence" value="ECO:0007669"/>
    <property type="project" value="UniProtKB-UniRule"/>
</dbReference>
<dbReference type="InterPro" id="IPR002842">
    <property type="entry name" value="ATPase_V1_Esu"/>
</dbReference>
<keyword evidence="11" id="KW-1185">Reference proteome</keyword>
<proteinExistence type="inferred from homology"/>
<dbReference type="Proteomes" id="UP000000391">
    <property type="component" value="Chromosome"/>
</dbReference>
<keyword evidence="5 8" id="KW-0406">Ion transport</keyword>
<dbReference type="GO" id="GO:0046933">
    <property type="term" value="F:proton-transporting ATP synthase activity, rotational mechanism"/>
    <property type="evidence" value="ECO:0007669"/>
    <property type="project" value="UniProtKB-UniRule"/>
</dbReference>
<evidence type="ECO:0000256" key="9">
    <source>
        <dbReference type="SAM" id="Coils"/>
    </source>
</evidence>
<dbReference type="STRING" id="644295.Metev_0235"/>
<feature type="coiled-coil region" evidence="9">
    <location>
        <begin position="15"/>
        <end position="61"/>
    </location>
</feature>
<keyword evidence="3 8" id="KW-1003">Cell membrane</keyword>
<keyword evidence="2 8" id="KW-0813">Transport</keyword>
<comment type="function">
    <text evidence="8">Component of the A-type ATP synthase that produces ATP from ADP in the presence of a proton gradient across the membrane.</text>
</comment>
<keyword evidence="4 8" id="KW-0375">Hydrogen ion transport</keyword>
<evidence type="ECO:0000256" key="1">
    <source>
        <dbReference type="ARBA" id="ARBA00005901"/>
    </source>
</evidence>
<gene>
    <name evidence="8" type="primary">atpE</name>
    <name evidence="10" type="ordered locus">Metev_0235</name>
</gene>
<comment type="subunit">
    <text evidence="8">Has multiple subunits with at least A(3), B(3), C, D, E, F, H, I and proteolipid K(x).</text>
</comment>
<dbReference type="EMBL" id="CP002069">
    <property type="protein sequence ID" value="ADI73165.1"/>
    <property type="molecule type" value="Genomic_DNA"/>
</dbReference>
<dbReference type="HAMAP" id="MF_00311">
    <property type="entry name" value="ATP_synth_E_arch"/>
    <property type="match status" value="1"/>
</dbReference>
<evidence type="ECO:0000256" key="5">
    <source>
        <dbReference type="ARBA" id="ARBA00023065"/>
    </source>
</evidence>
<dbReference type="InterPro" id="IPR038495">
    <property type="entry name" value="ATPase_E_C"/>
</dbReference>
<dbReference type="OrthoDB" id="4691at2157"/>
<evidence type="ECO:0000313" key="11">
    <source>
        <dbReference type="Proteomes" id="UP000000391"/>
    </source>
</evidence>
<accession>D7E6E3</accession>
<keyword evidence="6 8" id="KW-0472">Membrane</keyword>
<dbReference type="Pfam" id="PF01991">
    <property type="entry name" value="vATP-synt_E"/>
    <property type="match status" value="1"/>
</dbReference>
<evidence type="ECO:0000256" key="8">
    <source>
        <dbReference type="HAMAP-Rule" id="MF_00311"/>
    </source>
</evidence>
<evidence type="ECO:0000256" key="3">
    <source>
        <dbReference type="ARBA" id="ARBA00022475"/>
    </source>
</evidence>
<evidence type="ECO:0000256" key="2">
    <source>
        <dbReference type="ARBA" id="ARBA00022448"/>
    </source>
</evidence>
<dbReference type="GO" id="GO:0033178">
    <property type="term" value="C:proton-transporting two-sector ATPase complex, catalytic domain"/>
    <property type="evidence" value="ECO:0007669"/>
    <property type="project" value="InterPro"/>
</dbReference>
<dbReference type="SUPFAM" id="SSF160527">
    <property type="entry name" value="V-type ATPase subunit E-like"/>
    <property type="match status" value="1"/>
</dbReference>
<protein>
    <recommendedName>
        <fullName evidence="8">A-type ATP synthase subunit E</fullName>
    </recommendedName>
</protein>
<evidence type="ECO:0000256" key="6">
    <source>
        <dbReference type="ARBA" id="ARBA00023136"/>
    </source>
</evidence>
<dbReference type="AlphaFoldDB" id="D7E6E3"/>
<dbReference type="CDD" id="cd06503">
    <property type="entry name" value="ATP-synt_Fo_b"/>
    <property type="match status" value="1"/>
</dbReference>
<dbReference type="Gene3D" id="3.30.2320.30">
    <property type="entry name" value="ATP synthase, E subunit, C-terminal"/>
    <property type="match status" value="1"/>
</dbReference>
<dbReference type="KEGG" id="mev:Metev_0235"/>
<dbReference type="NCBIfam" id="NF002629">
    <property type="entry name" value="PRK02292.1"/>
    <property type="match status" value="1"/>
</dbReference>
<dbReference type="GeneID" id="9345847"/>